<dbReference type="InterPro" id="IPR036821">
    <property type="entry name" value="Peptide_deformylase_sf"/>
</dbReference>
<feature type="non-terminal residue" evidence="4">
    <location>
        <position position="1"/>
    </location>
</feature>
<evidence type="ECO:0000256" key="1">
    <source>
        <dbReference type="ARBA" id="ARBA00010759"/>
    </source>
</evidence>
<evidence type="ECO:0000313" key="5">
    <source>
        <dbReference type="Proteomes" id="UP000677054"/>
    </source>
</evidence>
<keyword evidence="3" id="KW-0648">Protein biosynthesis</keyword>
<name>A0A7R9AK73_9CRUS</name>
<dbReference type="InterPro" id="IPR023635">
    <property type="entry name" value="Peptide_deformylase"/>
</dbReference>
<dbReference type="SUPFAM" id="SSF56420">
    <property type="entry name" value="Peptide deformylase"/>
    <property type="match status" value="1"/>
</dbReference>
<comment type="catalytic activity">
    <reaction evidence="3">
        <text>N-terminal N-formyl-L-methionyl-[peptide] + H2O = N-terminal L-methionyl-[peptide] + formate</text>
        <dbReference type="Rhea" id="RHEA:24420"/>
        <dbReference type="Rhea" id="RHEA-COMP:10639"/>
        <dbReference type="Rhea" id="RHEA-COMP:10640"/>
        <dbReference type="ChEBI" id="CHEBI:15377"/>
        <dbReference type="ChEBI" id="CHEBI:15740"/>
        <dbReference type="ChEBI" id="CHEBI:49298"/>
        <dbReference type="ChEBI" id="CHEBI:64731"/>
        <dbReference type="EC" id="3.5.1.88"/>
    </reaction>
</comment>
<feature type="non-terminal residue" evidence="4">
    <location>
        <position position="126"/>
    </location>
</feature>
<sequence>RTILTYPHPHLHKVAKDVVEVNDRIRQLVADMLETMYAANGVGLAATQVDVHERVLVMDVSEERNQPIALINPKVLWVSDEKLKAEEGCLSVPTVYDGVERHAQIKISALDENGQEREIHAQGLMA</sequence>
<dbReference type="PIRSF" id="PIRSF004749">
    <property type="entry name" value="Pep_def"/>
    <property type="match status" value="1"/>
</dbReference>
<keyword evidence="3" id="KW-0479">Metal-binding</keyword>
<accession>A0A7R9AK73</accession>
<dbReference type="GO" id="GO:0006412">
    <property type="term" value="P:translation"/>
    <property type="evidence" value="ECO:0007669"/>
    <property type="project" value="UniProtKB-KW"/>
</dbReference>
<organism evidence="4">
    <name type="scientific">Darwinula stevensoni</name>
    <dbReference type="NCBI Taxonomy" id="69355"/>
    <lineage>
        <taxon>Eukaryota</taxon>
        <taxon>Metazoa</taxon>
        <taxon>Ecdysozoa</taxon>
        <taxon>Arthropoda</taxon>
        <taxon>Crustacea</taxon>
        <taxon>Oligostraca</taxon>
        <taxon>Ostracoda</taxon>
        <taxon>Podocopa</taxon>
        <taxon>Podocopida</taxon>
        <taxon>Darwinulocopina</taxon>
        <taxon>Darwinuloidea</taxon>
        <taxon>Darwinulidae</taxon>
        <taxon>Darwinula</taxon>
    </lineage>
</organism>
<dbReference type="CDD" id="cd00487">
    <property type="entry name" value="Pep_deformylase"/>
    <property type="match status" value="1"/>
</dbReference>
<dbReference type="NCBIfam" id="NF001159">
    <property type="entry name" value="PRK00150.1-3"/>
    <property type="match status" value="1"/>
</dbReference>
<dbReference type="PRINTS" id="PR01576">
    <property type="entry name" value="PDEFORMYLASE"/>
</dbReference>
<evidence type="ECO:0000256" key="2">
    <source>
        <dbReference type="ARBA" id="ARBA00012175"/>
    </source>
</evidence>
<dbReference type="EMBL" id="CAJPEV010036950">
    <property type="protein sequence ID" value="CAG0909686.1"/>
    <property type="molecule type" value="Genomic_DNA"/>
</dbReference>
<proteinExistence type="inferred from homology"/>
<evidence type="ECO:0000313" key="4">
    <source>
        <dbReference type="EMBL" id="CAD7255591.1"/>
    </source>
</evidence>
<dbReference type="GO" id="GO:0042586">
    <property type="term" value="F:peptide deformylase activity"/>
    <property type="evidence" value="ECO:0007669"/>
    <property type="project" value="UniProtKB-EC"/>
</dbReference>
<dbReference type="OrthoDB" id="276063at2759"/>
<dbReference type="Pfam" id="PF01327">
    <property type="entry name" value="Pep_deformylase"/>
    <property type="match status" value="1"/>
</dbReference>
<keyword evidence="5" id="KW-1185">Reference proteome</keyword>
<reference evidence="4" key="1">
    <citation type="submission" date="2020-11" db="EMBL/GenBank/DDBJ databases">
        <authorList>
            <person name="Tran Van P."/>
        </authorList>
    </citation>
    <scope>NUCLEOTIDE SEQUENCE</scope>
</reference>
<protein>
    <recommendedName>
        <fullName evidence="2 3">Peptide deformylase</fullName>
        <ecNumber evidence="2 3">3.5.1.88</ecNumber>
    </recommendedName>
</protein>
<evidence type="ECO:0000256" key="3">
    <source>
        <dbReference type="RuleBase" id="RU362111"/>
    </source>
</evidence>
<gene>
    <name evidence="4" type="ORF">DSTB1V02_LOCUS15336</name>
</gene>
<dbReference type="EC" id="3.5.1.88" evidence="2 3"/>
<dbReference type="PANTHER" id="PTHR10458:SF22">
    <property type="entry name" value="PEPTIDE DEFORMYLASE"/>
    <property type="match status" value="1"/>
</dbReference>
<dbReference type="EMBL" id="LR936468">
    <property type="protein sequence ID" value="CAD7255591.1"/>
    <property type="molecule type" value="Genomic_DNA"/>
</dbReference>
<comment type="similarity">
    <text evidence="1 3">Belongs to the polypeptide deformylase family.</text>
</comment>
<dbReference type="AlphaFoldDB" id="A0A7R9AK73"/>
<keyword evidence="3" id="KW-0378">Hydrolase</keyword>
<dbReference type="GO" id="GO:0046872">
    <property type="term" value="F:metal ion binding"/>
    <property type="evidence" value="ECO:0007669"/>
    <property type="project" value="UniProtKB-KW"/>
</dbReference>
<dbReference type="Gene3D" id="3.90.45.10">
    <property type="entry name" value="Peptide deformylase"/>
    <property type="match status" value="1"/>
</dbReference>
<dbReference type="Proteomes" id="UP000677054">
    <property type="component" value="Unassembled WGS sequence"/>
</dbReference>
<comment type="function">
    <text evidence="3">Removes the formyl group from the N-terminal Met of newly synthesized proteins.</text>
</comment>
<dbReference type="PANTHER" id="PTHR10458">
    <property type="entry name" value="PEPTIDE DEFORMYLASE"/>
    <property type="match status" value="1"/>
</dbReference>
<dbReference type="NCBIfam" id="TIGR00079">
    <property type="entry name" value="pept_deformyl"/>
    <property type="match status" value="1"/>
</dbReference>